<dbReference type="RefSeq" id="WP_076532130.1">
    <property type="nucleotide sequence ID" value="NZ_FOAC01000001.1"/>
</dbReference>
<evidence type="ECO:0000256" key="1">
    <source>
        <dbReference type="SAM" id="MobiDB-lite"/>
    </source>
</evidence>
<accession>A0A1N7FUX0</accession>
<evidence type="ECO:0000313" key="3">
    <source>
        <dbReference type="Proteomes" id="UP000186019"/>
    </source>
</evidence>
<feature type="region of interest" description="Disordered" evidence="1">
    <location>
        <begin position="54"/>
        <end position="89"/>
    </location>
</feature>
<dbReference type="AlphaFoldDB" id="A0A1N7FUX0"/>
<gene>
    <name evidence="2" type="ORF">SAMN05421666_1386</name>
</gene>
<proteinExistence type="predicted"/>
<dbReference type="Proteomes" id="UP000186019">
    <property type="component" value="Unassembled WGS sequence"/>
</dbReference>
<name>A0A1N7FUX0_9RHOB</name>
<protein>
    <submittedName>
        <fullName evidence="2">Uncharacterized protein</fullName>
    </submittedName>
</protein>
<organism evidence="2 3">
    <name type="scientific">Roseovarius nanhaiticus</name>
    <dbReference type="NCBI Taxonomy" id="573024"/>
    <lineage>
        <taxon>Bacteria</taxon>
        <taxon>Pseudomonadati</taxon>
        <taxon>Pseudomonadota</taxon>
        <taxon>Alphaproteobacteria</taxon>
        <taxon>Rhodobacterales</taxon>
        <taxon>Roseobacteraceae</taxon>
        <taxon>Roseovarius</taxon>
    </lineage>
</organism>
<evidence type="ECO:0000313" key="2">
    <source>
        <dbReference type="EMBL" id="SIS04025.1"/>
    </source>
</evidence>
<feature type="compositionally biased region" description="Low complexity" evidence="1">
    <location>
        <begin position="55"/>
        <end position="69"/>
    </location>
</feature>
<keyword evidence="3" id="KW-1185">Reference proteome</keyword>
<reference evidence="2 3" key="1">
    <citation type="submission" date="2017-01" db="EMBL/GenBank/DDBJ databases">
        <authorList>
            <person name="Mah S.A."/>
            <person name="Swanson W.J."/>
            <person name="Moy G.W."/>
            <person name="Vacquier V.D."/>
        </authorList>
    </citation>
    <scope>NUCLEOTIDE SEQUENCE [LARGE SCALE GENOMIC DNA]</scope>
    <source>
        <strain evidence="2 3">DSM 29590</strain>
    </source>
</reference>
<sequence length="104" mass="10897">MDALLKSVAIATVLGLTGAAEHARAGDRVYVPQATSASKLVYVRQALELPDQRGARAAAARAQRAEQVQSTRTAQQARPTSDASMLELRPANVPALPAAHIAVD</sequence>
<dbReference type="EMBL" id="FTNV01000001">
    <property type="protein sequence ID" value="SIS04025.1"/>
    <property type="molecule type" value="Genomic_DNA"/>
</dbReference>
<feature type="compositionally biased region" description="Polar residues" evidence="1">
    <location>
        <begin position="70"/>
        <end position="83"/>
    </location>
</feature>